<dbReference type="CDD" id="cd04237">
    <property type="entry name" value="AAK_NAGS-ABP"/>
    <property type="match status" value="1"/>
</dbReference>
<comment type="similarity">
    <text evidence="2 8">Belongs to the acetyltransferase family. ArgA subfamily.</text>
</comment>
<dbReference type="NCBIfam" id="TIGR01890">
    <property type="entry name" value="N-Ac-Glu-synth"/>
    <property type="match status" value="1"/>
</dbReference>
<dbReference type="Pfam" id="PF00696">
    <property type="entry name" value="AA_kinase"/>
    <property type="match status" value="1"/>
</dbReference>
<dbReference type="GO" id="GO:0004042">
    <property type="term" value="F:L-glutamate N-acetyltransferase activity"/>
    <property type="evidence" value="ECO:0007669"/>
    <property type="project" value="UniProtKB-UniRule"/>
</dbReference>
<dbReference type="RefSeq" id="WP_034617173.1">
    <property type="nucleotide sequence ID" value="NZ_JSUM01000014.1"/>
</dbReference>
<keyword evidence="8" id="KW-0963">Cytoplasm</keyword>
<dbReference type="InterPro" id="IPR010167">
    <property type="entry name" value="NH2A_AcTrfase"/>
</dbReference>
<dbReference type="GO" id="GO:0006526">
    <property type="term" value="P:L-arginine biosynthetic process"/>
    <property type="evidence" value="ECO:0007669"/>
    <property type="project" value="UniProtKB-UniRule"/>
</dbReference>
<dbReference type="STRING" id="505317.OA57_09565"/>
<dbReference type="SUPFAM" id="SSF55729">
    <property type="entry name" value="Acyl-CoA N-acyltransferases (Nat)"/>
    <property type="match status" value="1"/>
</dbReference>
<keyword evidence="4 8" id="KW-0028">Amino-acid biosynthesis</keyword>
<dbReference type="PIRSF" id="PIRSF000423">
    <property type="entry name" value="ArgA"/>
    <property type="match status" value="1"/>
</dbReference>
<dbReference type="Proteomes" id="UP000030380">
    <property type="component" value="Unassembled WGS sequence"/>
</dbReference>
<comment type="miscellaneous">
    <text evidence="8">In bacteria which possess the bifunctional enzyme ornithine acetyltransferase/N-acetylglutamate synthase (ArgJ), ArgA fulfills an anaplerotic role.</text>
</comment>
<dbReference type="EC" id="2.3.1.1" evidence="8"/>
<gene>
    <name evidence="8" type="primary">argA</name>
    <name evidence="10" type="ORF">OA57_09565</name>
</gene>
<evidence type="ECO:0000256" key="2">
    <source>
        <dbReference type="ARBA" id="ARBA00009145"/>
    </source>
</evidence>
<dbReference type="InterPro" id="IPR033719">
    <property type="entry name" value="NAGS_kin"/>
</dbReference>
<evidence type="ECO:0000256" key="5">
    <source>
        <dbReference type="ARBA" id="ARBA00022679"/>
    </source>
</evidence>
<dbReference type="UniPathway" id="UPA00068">
    <property type="reaction ID" value="UER00106"/>
</dbReference>
<accession>A0A0A3AS96</accession>
<reference evidence="10 11" key="1">
    <citation type="submission" date="2014-11" db="EMBL/GenBank/DDBJ databases">
        <title>Draft genome sequence of Chelonobacter oris 1662T, associated with respiratory disease in Hermann's Tortoises.</title>
        <authorList>
            <person name="Kudirkiene E."/>
            <person name="Hansen M.J."/>
            <person name="Bojesen A.M."/>
        </authorList>
    </citation>
    <scope>NUCLEOTIDE SEQUENCE [LARGE SCALE GENOMIC DNA]</scope>
    <source>
        <strain evidence="10 11">1662</strain>
    </source>
</reference>
<proteinExistence type="inferred from homology"/>
<evidence type="ECO:0000256" key="1">
    <source>
        <dbReference type="ARBA" id="ARBA00004925"/>
    </source>
</evidence>
<keyword evidence="6 8" id="KW-0012">Acyltransferase</keyword>
<dbReference type="InterPro" id="IPR036393">
    <property type="entry name" value="AceGlu_kinase-like_sf"/>
</dbReference>
<evidence type="ECO:0000256" key="4">
    <source>
        <dbReference type="ARBA" id="ARBA00022605"/>
    </source>
</evidence>
<protein>
    <recommendedName>
        <fullName evidence="8">Amino-acid acetyltransferase</fullName>
        <ecNumber evidence="8">2.3.1.1</ecNumber>
    </recommendedName>
    <alternativeName>
        <fullName evidence="8">N-acetylglutamate synthase</fullName>
        <shortName evidence="8">AGS</shortName>
        <shortName evidence="8">NAGS</shortName>
    </alternativeName>
</protein>
<evidence type="ECO:0000259" key="9">
    <source>
        <dbReference type="PROSITE" id="PS51186"/>
    </source>
</evidence>
<dbReference type="HAMAP" id="MF_01105">
    <property type="entry name" value="N_acetyl_glu_synth"/>
    <property type="match status" value="1"/>
</dbReference>
<dbReference type="InterPro" id="IPR016181">
    <property type="entry name" value="Acyl_CoA_acyltransferase"/>
</dbReference>
<comment type="subcellular location">
    <subcellularLocation>
        <location evidence="8">Cytoplasm</location>
    </subcellularLocation>
</comment>
<evidence type="ECO:0000256" key="7">
    <source>
        <dbReference type="ARBA" id="ARBA00048372"/>
    </source>
</evidence>
<dbReference type="SUPFAM" id="SSF53633">
    <property type="entry name" value="Carbamate kinase-like"/>
    <property type="match status" value="1"/>
</dbReference>
<dbReference type="Gene3D" id="3.40.1160.10">
    <property type="entry name" value="Acetylglutamate kinase-like"/>
    <property type="match status" value="1"/>
</dbReference>
<dbReference type="EMBL" id="JSUM01000014">
    <property type="protein sequence ID" value="KGQ69970.1"/>
    <property type="molecule type" value="Genomic_DNA"/>
</dbReference>
<name>A0A0A3AS96_9PAST</name>
<dbReference type="AlphaFoldDB" id="A0A0A3AS96"/>
<sequence length="452" mass="51353">MRDTELVEWFRESTPYVSLHRDKTFVIMLDGNTIASRNFINIINDISLLHSLGIKLVVVFGVRHQINEALQAHNIDPVYHKNIRVTDTETLELVKQVVGKLQFDISARLSVRTFNAGNHSNNSINVVSGNFVIAQPIGIDDGVDYMLSGKIRRIDIKAIKQQLDNDAIVLLGPIGASVTGENFNMPFEDIATQVAIKLNAEKLIGFCADNGIRDENGDIIADLFPQRAAVHLHELIENGHYHSSQARFLQAAIDVSRAGIKRSHLLSYEEDGTLLQELFSRDGIGTQVSMESSETIRLATIQDIAGLLALIQPFEQQGILVKRSREQLEMEIGNYTIIERDGVVIACAALNVYEEENMAEMACVAVHPDYRNSSRGDILLEELQKRARKLKIRQLFVLTTRTVHWFQERGFKIADVEDLPKDKREHYNYQRKSKILIQNLFEHEHERHRSER</sequence>
<feature type="domain" description="N-acetyltransferase" evidence="9">
    <location>
        <begin position="294"/>
        <end position="434"/>
    </location>
</feature>
<dbReference type="NCBIfam" id="NF003641">
    <property type="entry name" value="PRK05279.1"/>
    <property type="match status" value="1"/>
</dbReference>
<dbReference type="PANTHER" id="PTHR30602:SF12">
    <property type="entry name" value="AMINO-ACID ACETYLTRANSFERASE NAGS1, CHLOROPLASTIC-RELATED"/>
    <property type="match status" value="1"/>
</dbReference>
<evidence type="ECO:0000256" key="6">
    <source>
        <dbReference type="ARBA" id="ARBA00023315"/>
    </source>
</evidence>
<dbReference type="Pfam" id="PF00583">
    <property type="entry name" value="Acetyltransf_1"/>
    <property type="match status" value="1"/>
</dbReference>
<dbReference type="OrthoDB" id="9802238at2"/>
<dbReference type="InterPro" id="IPR000182">
    <property type="entry name" value="GNAT_dom"/>
</dbReference>
<comment type="caution">
    <text evidence="10">The sequence shown here is derived from an EMBL/GenBank/DDBJ whole genome shotgun (WGS) entry which is preliminary data.</text>
</comment>
<evidence type="ECO:0000256" key="8">
    <source>
        <dbReference type="HAMAP-Rule" id="MF_01105"/>
    </source>
</evidence>
<organism evidence="10 11">
    <name type="scientific">Chelonobacter oris</name>
    <dbReference type="NCBI Taxonomy" id="505317"/>
    <lineage>
        <taxon>Bacteria</taxon>
        <taxon>Pseudomonadati</taxon>
        <taxon>Pseudomonadota</taxon>
        <taxon>Gammaproteobacteria</taxon>
        <taxon>Pasteurellales</taxon>
        <taxon>Pasteurellaceae</taxon>
        <taxon>Chelonobacter</taxon>
    </lineage>
</organism>
<comment type="pathway">
    <text evidence="1 8">Amino-acid biosynthesis; L-arginine biosynthesis; N(2)-acetyl-L-ornithine from L-glutamate: step 1/4.</text>
</comment>
<evidence type="ECO:0000256" key="3">
    <source>
        <dbReference type="ARBA" id="ARBA00022571"/>
    </source>
</evidence>
<comment type="catalytic activity">
    <reaction evidence="7 8">
        <text>L-glutamate + acetyl-CoA = N-acetyl-L-glutamate + CoA + H(+)</text>
        <dbReference type="Rhea" id="RHEA:24292"/>
        <dbReference type="ChEBI" id="CHEBI:15378"/>
        <dbReference type="ChEBI" id="CHEBI:29985"/>
        <dbReference type="ChEBI" id="CHEBI:44337"/>
        <dbReference type="ChEBI" id="CHEBI:57287"/>
        <dbReference type="ChEBI" id="CHEBI:57288"/>
        <dbReference type="EC" id="2.3.1.1"/>
    </reaction>
</comment>
<dbReference type="GO" id="GO:0005737">
    <property type="term" value="C:cytoplasm"/>
    <property type="evidence" value="ECO:0007669"/>
    <property type="project" value="UniProtKB-SubCell"/>
</dbReference>
<dbReference type="Gene3D" id="3.40.630.30">
    <property type="match status" value="1"/>
</dbReference>
<keyword evidence="11" id="KW-1185">Reference proteome</keyword>
<keyword evidence="5 8" id="KW-0808">Transferase</keyword>
<dbReference type="PANTHER" id="PTHR30602">
    <property type="entry name" value="AMINO-ACID ACETYLTRANSFERASE"/>
    <property type="match status" value="1"/>
</dbReference>
<dbReference type="InterPro" id="IPR001048">
    <property type="entry name" value="Asp/Glu/Uridylate_kinase"/>
</dbReference>
<dbReference type="CDD" id="cd04301">
    <property type="entry name" value="NAT_SF"/>
    <property type="match status" value="1"/>
</dbReference>
<keyword evidence="3 8" id="KW-0055">Arginine biosynthesis</keyword>
<evidence type="ECO:0000313" key="10">
    <source>
        <dbReference type="EMBL" id="KGQ69970.1"/>
    </source>
</evidence>
<evidence type="ECO:0000313" key="11">
    <source>
        <dbReference type="Proteomes" id="UP000030380"/>
    </source>
</evidence>
<dbReference type="PROSITE" id="PS51186">
    <property type="entry name" value="GNAT"/>
    <property type="match status" value="1"/>
</dbReference>